<evidence type="ECO:0000313" key="4">
    <source>
        <dbReference type="Proteomes" id="UP000699462"/>
    </source>
</evidence>
<accession>A0A8T0D3K3</accession>
<dbReference type="GO" id="GO:0031146">
    <property type="term" value="P:SCF-dependent proteasomal ubiquitin-dependent protein catabolic process"/>
    <property type="evidence" value="ECO:0007669"/>
    <property type="project" value="TreeGrafter"/>
</dbReference>
<dbReference type="InterPro" id="IPR032675">
    <property type="entry name" value="LRR_dom_sf"/>
</dbReference>
<dbReference type="Pfam" id="PF25372">
    <property type="entry name" value="DUF7885"/>
    <property type="match status" value="1"/>
</dbReference>
<evidence type="ECO:0000259" key="2">
    <source>
        <dbReference type="PROSITE" id="PS50181"/>
    </source>
</evidence>
<comment type="caution">
    <text evidence="3">The sequence shown here is derived from an EMBL/GenBank/DDBJ whole genome shotgun (WGS) entry which is preliminary data.</text>
</comment>
<organism evidence="3 4">
    <name type="scientific">Paragonimus westermani</name>
    <dbReference type="NCBI Taxonomy" id="34504"/>
    <lineage>
        <taxon>Eukaryota</taxon>
        <taxon>Metazoa</taxon>
        <taxon>Spiralia</taxon>
        <taxon>Lophotrochozoa</taxon>
        <taxon>Platyhelminthes</taxon>
        <taxon>Trematoda</taxon>
        <taxon>Digenea</taxon>
        <taxon>Plagiorchiida</taxon>
        <taxon>Troglotremata</taxon>
        <taxon>Troglotrematidae</taxon>
        <taxon>Paragonimus</taxon>
    </lineage>
</organism>
<dbReference type="InterPro" id="IPR006553">
    <property type="entry name" value="Leu-rich_rpt_Cys-con_subtyp"/>
</dbReference>
<sequence>MDVSVSTLSPDAPPNRLPVRPVSNLYPTSQLLSGALIQPSVYFSAPSTFPDNSSSSSLCRLPPVGLDMLLPRVGHIVAVSPGLICPVSLFGLMHLDETAPWRHGPLTRLPYEILLKIFSFLDLRSLCRAAYVSRQFRCLADDALARLTSLNLQAYWPWLTDTGLLCLGKRLGRVNLAALVTAAVTTGNSVAPFNLLRRLEAEEMPQRRLRPRQLAARVRTLSASTTIVGLTSCDPDVAQSRAAQCSDHANLPSDSGCISQVPDSPQCNSPTESDPQLTSDLSGNFLEAYKVAFPPCRLRRLDMSWCGNYSQINPNTFGVFLGDSCRHLVTLRLSSCKFLNDDCLLHIVNNCSHLQELDLSSCTGITAHGFLTLSRLIHLNWLSLYRTHITDDGLLSVSELCQHLQHVNLGSCVDVQDMDLVLDHLTRSNPGLRSLNLWRCTTVSAVGIEHIANSCPLLEELDVGWCLTITLTQEANNCIVRLVQQCGCIRQLHLTGTSLLNSEELIFVGRRLGTQLEQLNISGSEHVTSSAVALLLNHCPRLRLLDISFCAHVQLHSVIHLRQLFPFCTIISAIRDLTADVFDTDVHQVIVDEVVDELENPFAYLQGMFVPPALPGRPELLALPAPNPLPAIAGPSAN</sequence>
<dbReference type="Pfam" id="PF12937">
    <property type="entry name" value="F-box-like"/>
    <property type="match status" value="1"/>
</dbReference>
<dbReference type="Gene3D" id="3.80.10.10">
    <property type="entry name" value="Ribonuclease Inhibitor"/>
    <property type="match status" value="3"/>
</dbReference>
<dbReference type="AlphaFoldDB" id="A0A8T0D3K3"/>
<keyword evidence="1" id="KW-0833">Ubl conjugation pathway</keyword>
<dbReference type="InterPro" id="IPR001810">
    <property type="entry name" value="F-box_dom"/>
</dbReference>
<dbReference type="SUPFAM" id="SSF81383">
    <property type="entry name" value="F-box domain"/>
    <property type="match status" value="1"/>
</dbReference>
<feature type="domain" description="F-box" evidence="2">
    <location>
        <begin position="103"/>
        <end position="150"/>
    </location>
</feature>
<gene>
    <name evidence="3" type="ORF">P879_04244</name>
</gene>
<dbReference type="Gene3D" id="1.20.1280.50">
    <property type="match status" value="1"/>
</dbReference>
<evidence type="ECO:0000256" key="1">
    <source>
        <dbReference type="ARBA" id="ARBA00022786"/>
    </source>
</evidence>
<dbReference type="PANTHER" id="PTHR13318">
    <property type="entry name" value="PARTNER OF PAIRED, ISOFORM B-RELATED"/>
    <property type="match status" value="1"/>
</dbReference>
<dbReference type="InterPro" id="IPR057207">
    <property type="entry name" value="FBXL15_LRR"/>
</dbReference>
<dbReference type="InterPro" id="IPR036047">
    <property type="entry name" value="F-box-like_dom_sf"/>
</dbReference>
<dbReference type="GO" id="GO:0019005">
    <property type="term" value="C:SCF ubiquitin ligase complex"/>
    <property type="evidence" value="ECO:0007669"/>
    <property type="project" value="TreeGrafter"/>
</dbReference>
<name>A0A8T0D3K3_9TREM</name>
<reference evidence="3 4" key="1">
    <citation type="submission" date="2019-07" db="EMBL/GenBank/DDBJ databases">
        <title>Annotation for the trematode Paragonimus westermani.</title>
        <authorList>
            <person name="Choi Y.-J."/>
        </authorList>
    </citation>
    <scope>NUCLEOTIDE SEQUENCE [LARGE SCALE GENOMIC DNA]</scope>
    <source>
        <strain evidence="3">180907_Pwestermani</strain>
    </source>
</reference>
<dbReference type="SMART" id="SM00256">
    <property type="entry name" value="FBOX"/>
    <property type="match status" value="1"/>
</dbReference>
<dbReference type="SUPFAM" id="SSF52047">
    <property type="entry name" value="RNI-like"/>
    <property type="match status" value="1"/>
</dbReference>
<protein>
    <recommendedName>
        <fullName evidence="2">F-box domain-containing protein</fullName>
    </recommendedName>
</protein>
<dbReference type="PROSITE" id="PS50181">
    <property type="entry name" value="FBOX"/>
    <property type="match status" value="1"/>
</dbReference>
<dbReference type="PANTHER" id="PTHR13318:SF152">
    <property type="entry name" value="F-BOX_LRR-REPEAT PROTEIN 4"/>
    <property type="match status" value="1"/>
</dbReference>
<keyword evidence="4" id="KW-1185">Reference proteome</keyword>
<evidence type="ECO:0000313" key="3">
    <source>
        <dbReference type="EMBL" id="KAF8561191.1"/>
    </source>
</evidence>
<dbReference type="OrthoDB" id="2153609at2759"/>
<proteinExistence type="predicted"/>
<dbReference type="EMBL" id="JTDF01021935">
    <property type="protein sequence ID" value="KAF8561191.1"/>
    <property type="molecule type" value="Genomic_DNA"/>
</dbReference>
<dbReference type="SMART" id="SM00367">
    <property type="entry name" value="LRR_CC"/>
    <property type="match status" value="8"/>
</dbReference>
<dbReference type="Proteomes" id="UP000699462">
    <property type="component" value="Unassembled WGS sequence"/>
</dbReference>